<evidence type="ECO:0000256" key="12">
    <source>
        <dbReference type="RuleBase" id="RU000304"/>
    </source>
</evidence>
<evidence type="ECO:0000259" key="14">
    <source>
        <dbReference type="PROSITE" id="PS50011"/>
    </source>
</evidence>
<keyword evidence="3" id="KW-0597">Phosphoprotein</keyword>
<dbReference type="GO" id="GO:0005524">
    <property type="term" value="F:ATP binding"/>
    <property type="evidence" value="ECO:0007669"/>
    <property type="project" value="UniProtKB-UniRule"/>
</dbReference>
<keyword evidence="5 11" id="KW-0547">Nucleotide-binding</keyword>
<evidence type="ECO:0000256" key="10">
    <source>
        <dbReference type="ARBA" id="ARBA00022871"/>
    </source>
</evidence>
<dbReference type="Proteomes" id="UP000095282">
    <property type="component" value="Unplaced"/>
</dbReference>
<dbReference type="GO" id="GO:0007283">
    <property type="term" value="P:spermatogenesis"/>
    <property type="evidence" value="ECO:0007669"/>
    <property type="project" value="UniProtKB-KW"/>
</dbReference>
<keyword evidence="9" id="KW-0832">Ubl conjugation</keyword>
<dbReference type="GO" id="GO:0030154">
    <property type="term" value="P:cell differentiation"/>
    <property type="evidence" value="ECO:0007669"/>
    <property type="project" value="UniProtKB-KW"/>
</dbReference>
<dbReference type="InterPro" id="IPR011009">
    <property type="entry name" value="Kinase-like_dom_sf"/>
</dbReference>
<evidence type="ECO:0000256" key="6">
    <source>
        <dbReference type="ARBA" id="ARBA00022782"/>
    </source>
</evidence>
<evidence type="ECO:0000256" key="8">
    <source>
        <dbReference type="ARBA" id="ARBA00022842"/>
    </source>
</evidence>
<dbReference type="GO" id="GO:0035556">
    <property type="term" value="P:intracellular signal transduction"/>
    <property type="evidence" value="ECO:0007669"/>
    <property type="project" value="TreeGrafter"/>
</dbReference>
<dbReference type="Pfam" id="PF00069">
    <property type="entry name" value="Pkinase"/>
    <property type="match status" value="1"/>
</dbReference>
<comment type="similarity">
    <text evidence="12">Belongs to the protein kinase superfamily.</text>
</comment>
<feature type="region of interest" description="Disordered" evidence="13">
    <location>
        <begin position="1"/>
        <end position="23"/>
    </location>
</feature>
<keyword evidence="8" id="KW-0460">Magnesium</keyword>
<dbReference type="PROSITE" id="PS00108">
    <property type="entry name" value="PROTEIN_KINASE_ST"/>
    <property type="match status" value="1"/>
</dbReference>
<evidence type="ECO:0000256" key="4">
    <source>
        <dbReference type="ARBA" id="ARBA00022723"/>
    </source>
</evidence>
<dbReference type="GO" id="GO:0050321">
    <property type="term" value="F:tau-protein kinase activity"/>
    <property type="evidence" value="ECO:0007669"/>
    <property type="project" value="TreeGrafter"/>
</dbReference>
<evidence type="ECO:0000256" key="13">
    <source>
        <dbReference type="SAM" id="MobiDB-lite"/>
    </source>
</evidence>
<proteinExistence type="inferred from homology"/>
<keyword evidence="2" id="KW-0217">Developmental protein</keyword>
<dbReference type="InterPro" id="IPR017441">
    <property type="entry name" value="Protein_kinase_ATP_BS"/>
</dbReference>
<evidence type="ECO:0000313" key="16">
    <source>
        <dbReference type="WBParaSite" id="Csp11.Scaffold554.g3704.t1"/>
    </source>
</evidence>
<feature type="binding site" evidence="11">
    <location>
        <position position="134"/>
    </location>
    <ligand>
        <name>ATP</name>
        <dbReference type="ChEBI" id="CHEBI:30616"/>
    </ligand>
</feature>
<dbReference type="InterPro" id="IPR008271">
    <property type="entry name" value="Ser/Thr_kinase_AS"/>
</dbReference>
<evidence type="ECO:0000256" key="5">
    <source>
        <dbReference type="ARBA" id="ARBA00022741"/>
    </source>
</evidence>
<keyword evidence="4" id="KW-0479">Metal-binding</keyword>
<dbReference type="FunFam" id="1.10.510.10:FF:001919">
    <property type="entry name" value="Protein CBR-TWK-5"/>
    <property type="match status" value="1"/>
</dbReference>
<dbReference type="STRING" id="1561998.A0A1I7T9C6"/>
<dbReference type="PANTHER" id="PTHR24346">
    <property type="entry name" value="MAP/MICROTUBULE AFFINITY-REGULATING KINASE"/>
    <property type="match status" value="1"/>
</dbReference>
<dbReference type="GO" id="GO:0000226">
    <property type="term" value="P:microtubule cytoskeleton organization"/>
    <property type="evidence" value="ECO:0007669"/>
    <property type="project" value="TreeGrafter"/>
</dbReference>
<comment type="cofactor">
    <cofactor evidence="1">
        <name>Mg(2+)</name>
        <dbReference type="ChEBI" id="CHEBI:18420"/>
    </cofactor>
</comment>
<feature type="domain" description="Protein kinase" evidence="14">
    <location>
        <begin position="105"/>
        <end position="359"/>
    </location>
</feature>
<dbReference type="InterPro" id="IPR000719">
    <property type="entry name" value="Prot_kinase_dom"/>
</dbReference>
<name>A0A1I7T9C6_9PELO</name>
<sequence length="371" mass="42818">MTTHETRGMWSSREPPPQPMRKLSDKFQSIGDVWRNSESSGSMYTRHSTYSMTPKQTGTQPKSSYMSSRTAPHPTSTHHIRKRTEAKRYVIEDFRSAFERKGMELDTTRKLGRGKYSKVYKAVDRSNNRLIAVKAIDILELTSDVKNKFLPREISCWRKLKHPFLVGLHAQYEAQNMIFLTMDYGSQGDLLRYVQQHGGINESRAGLFMSQLIRGLQYMHSRRIAHRDIKLENIILFDSCVKLSDFGFVRQVENQTLSHTFCGSKSYSAPELLRGVGYNPFLSDVWSLGVVGFVMVTNRMPFDEKKPNNVIVELQRKRQYVIPSNVYLSGNCISSFESMMTFEAEQRPTSTDCLELPWITPHIQMMNRRSG</sequence>
<protein>
    <submittedName>
        <fullName evidence="16">Protein kinase domain-containing protein</fullName>
    </submittedName>
</protein>
<keyword evidence="12" id="KW-0808">Transferase</keyword>
<evidence type="ECO:0000256" key="11">
    <source>
        <dbReference type="PROSITE-ProRule" id="PRU10141"/>
    </source>
</evidence>
<dbReference type="GO" id="GO:0005737">
    <property type="term" value="C:cytoplasm"/>
    <property type="evidence" value="ECO:0007669"/>
    <property type="project" value="TreeGrafter"/>
</dbReference>
<evidence type="ECO:0000256" key="3">
    <source>
        <dbReference type="ARBA" id="ARBA00022553"/>
    </source>
</evidence>
<dbReference type="WBParaSite" id="Csp11.Scaffold554.g3704.t1">
    <property type="protein sequence ID" value="Csp11.Scaffold554.g3704.t1"/>
    <property type="gene ID" value="Csp11.Scaffold554.g3704"/>
</dbReference>
<evidence type="ECO:0000256" key="7">
    <source>
        <dbReference type="ARBA" id="ARBA00022840"/>
    </source>
</evidence>
<keyword evidence="7 11" id="KW-0067">ATP-binding</keyword>
<evidence type="ECO:0000256" key="1">
    <source>
        <dbReference type="ARBA" id="ARBA00001946"/>
    </source>
</evidence>
<keyword evidence="15" id="KW-1185">Reference proteome</keyword>
<accession>A0A1I7T9C6</accession>
<dbReference type="SUPFAM" id="SSF56112">
    <property type="entry name" value="Protein kinase-like (PK-like)"/>
    <property type="match status" value="1"/>
</dbReference>
<evidence type="ECO:0000256" key="2">
    <source>
        <dbReference type="ARBA" id="ARBA00022473"/>
    </source>
</evidence>
<dbReference type="PROSITE" id="PS50011">
    <property type="entry name" value="PROTEIN_KINASE_DOM"/>
    <property type="match status" value="1"/>
</dbReference>
<organism evidence="15 16">
    <name type="scientific">Caenorhabditis tropicalis</name>
    <dbReference type="NCBI Taxonomy" id="1561998"/>
    <lineage>
        <taxon>Eukaryota</taxon>
        <taxon>Metazoa</taxon>
        <taxon>Ecdysozoa</taxon>
        <taxon>Nematoda</taxon>
        <taxon>Chromadorea</taxon>
        <taxon>Rhabditida</taxon>
        <taxon>Rhabditina</taxon>
        <taxon>Rhabditomorpha</taxon>
        <taxon>Rhabditoidea</taxon>
        <taxon>Rhabditidae</taxon>
        <taxon>Peloderinae</taxon>
        <taxon>Caenorhabditis</taxon>
    </lineage>
</organism>
<dbReference type="AlphaFoldDB" id="A0A1I7T9C6"/>
<dbReference type="PROSITE" id="PS00107">
    <property type="entry name" value="PROTEIN_KINASE_ATP"/>
    <property type="match status" value="1"/>
</dbReference>
<keyword evidence="10" id="KW-0744">Spermatogenesis</keyword>
<dbReference type="SMART" id="SM00220">
    <property type="entry name" value="S_TKc"/>
    <property type="match status" value="1"/>
</dbReference>
<feature type="region of interest" description="Disordered" evidence="13">
    <location>
        <begin position="36"/>
        <end position="82"/>
    </location>
</feature>
<keyword evidence="12" id="KW-0723">Serine/threonine-protein kinase</keyword>
<keyword evidence="12" id="KW-0418">Kinase</keyword>
<dbReference type="eggNOG" id="KOG0583">
    <property type="taxonomic scope" value="Eukaryota"/>
</dbReference>
<feature type="compositionally biased region" description="Polar residues" evidence="13">
    <location>
        <begin position="36"/>
        <end position="75"/>
    </location>
</feature>
<dbReference type="GO" id="GO:0000287">
    <property type="term" value="F:magnesium ion binding"/>
    <property type="evidence" value="ECO:0007669"/>
    <property type="project" value="UniProtKB-ARBA"/>
</dbReference>
<dbReference type="PANTHER" id="PTHR24346:SF102">
    <property type="entry name" value="TESTIS-SPECIFIC SERINE_THREONINE-PROTEIN KINASE 1"/>
    <property type="match status" value="1"/>
</dbReference>
<reference evidence="16" key="1">
    <citation type="submission" date="2016-11" db="UniProtKB">
        <authorList>
            <consortium name="WormBaseParasite"/>
        </authorList>
    </citation>
    <scope>IDENTIFICATION</scope>
</reference>
<evidence type="ECO:0000256" key="9">
    <source>
        <dbReference type="ARBA" id="ARBA00022843"/>
    </source>
</evidence>
<keyword evidence="6" id="KW-0221">Differentiation</keyword>
<dbReference type="Gene3D" id="1.10.510.10">
    <property type="entry name" value="Transferase(Phosphotransferase) domain 1"/>
    <property type="match status" value="1"/>
</dbReference>
<evidence type="ECO:0000313" key="15">
    <source>
        <dbReference type="Proteomes" id="UP000095282"/>
    </source>
</evidence>